<feature type="domain" description="Tandem CCCH zinc finger" evidence="2">
    <location>
        <begin position="439"/>
        <end position="499"/>
    </location>
</feature>
<feature type="domain" description="DUF7923" evidence="1">
    <location>
        <begin position="89"/>
        <end position="271"/>
    </location>
</feature>
<dbReference type="PANTHER" id="PTHR37543:SF1">
    <property type="entry name" value="CCCH ZINC FINGER DNA BINDING PROTEIN (AFU_ORTHOLOGUE AFUA_5G12760)"/>
    <property type="match status" value="1"/>
</dbReference>
<gene>
    <name evidence="3" type="ORF">LTR62_000221</name>
</gene>
<evidence type="ECO:0000259" key="1">
    <source>
        <dbReference type="Pfam" id="PF25540"/>
    </source>
</evidence>
<name>A0AAN7TJ93_9PEZI</name>
<evidence type="ECO:0000259" key="2">
    <source>
        <dbReference type="Pfam" id="PF25543"/>
    </source>
</evidence>
<accession>A0AAN7TJ93</accession>
<dbReference type="PANTHER" id="PTHR37543">
    <property type="entry name" value="CCCH ZINC FINGER DNA BINDING PROTEIN (AFU_ORTHOLOGUE AFUA_5G12760)"/>
    <property type="match status" value="1"/>
</dbReference>
<dbReference type="EMBL" id="JAVRRL010000001">
    <property type="protein sequence ID" value="KAK5119010.1"/>
    <property type="molecule type" value="Genomic_DNA"/>
</dbReference>
<proteinExistence type="predicted"/>
<evidence type="ECO:0000313" key="4">
    <source>
        <dbReference type="Proteomes" id="UP001310890"/>
    </source>
</evidence>
<dbReference type="AlphaFoldDB" id="A0AAN7TJ93"/>
<reference evidence="3" key="1">
    <citation type="submission" date="2023-08" db="EMBL/GenBank/DDBJ databases">
        <title>Black Yeasts Isolated from many extreme environments.</title>
        <authorList>
            <person name="Coleine C."/>
            <person name="Stajich J.E."/>
            <person name="Selbmann L."/>
        </authorList>
    </citation>
    <scope>NUCLEOTIDE SEQUENCE</scope>
    <source>
        <strain evidence="3">CCFEE 5401</strain>
    </source>
</reference>
<comment type="caution">
    <text evidence="3">The sequence shown here is derived from an EMBL/GenBank/DDBJ whole genome shotgun (WGS) entry which is preliminary data.</text>
</comment>
<sequence length="508" mass="56822">MPSRVGNGTAASDSISHVRSFWARHEILKDNDTLKNVLLEDVITRYESLVNKHAEYVTQHQQERELAQASLLREQQAVVNFQHLQNLLNRDPYVLVLVDGDGVIFNSKYLREAENGGKQAATALYNAVHEWSVANVLDCPPDTRVIVRIYLNLKGLADACVKGGVLPVPNLLEDFGRGFSRGNILFDFVDVGTGKDQAYIKVAENFKLFLSDYHCRQLLLGCSQNPEYSRLLEQFSDNREALQRVTLLEGVPFEKDLAILPFPTTRFAGIFRETKLVLSPPDLLTGYVDLRRDSRTLSGASDAFTPRSGTPVTRYGTPSYINESPAHLRTVSTTSSNSDNINTWAGKVKASAALPFMDKTSASPVSSALTGSSDIPRNRAGQRIDETLEYDREEVQRLKRLKMCNQHFIGLGCCHFNAGKAEKCPHRHDMKLNKHELHCLRIVARETPCKRGLFCDDVKCIYGHRCPFPTASEGSMRGSGRCMNGEACRFNAEMHGVDTRIVKFVKVI</sequence>
<evidence type="ECO:0008006" key="5">
    <source>
        <dbReference type="Google" id="ProtNLM"/>
    </source>
</evidence>
<dbReference type="InterPro" id="IPR057654">
    <property type="entry name" value="Znf-CCCH_tandem"/>
</dbReference>
<evidence type="ECO:0000313" key="3">
    <source>
        <dbReference type="EMBL" id="KAK5119010.1"/>
    </source>
</evidence>
<protein>
    <recommendedName>
        <fullName evidence="5">C3H1-type domain-containing protein</fullName>
    </recommendedName>
</protein>
<dbReference type="Pfam" id="PF25543">
    <property type="entry name" value="zf-CCCH_tandem"/>
    <property type="match status" value="1"/>
</dbReference>
<dbReference type="InterPro" id="IPR057683">
    <property type="entry name" value="DUF7923"/>
</dbReference>
<dbReference type="Proteomes" id="UP001310890">
    <property type="component" value="Unassembled WGS sequence"/>
</dbReference>
<dbReference type="Pfam" id="PF25540">
    <property type="entry name" value="DUF7923"/>
    <property type="match status" value="1"/>
</dbReference>
<organism evidence="3 4">
    <name type="scientific">Meristemomyces frigidus</name>
    <dbReference type="NCBI Taxonomy" id="1508187"/>
    <lineage>
        <taxon>Eukaryota</taxon>
        <taxon>Fungi</taxon>
        <taxon>Dikarya</taxon>
        <taxon>Ascomycota</taxon>
        <taxon>Pezizomycotina</taxon>
        <taxon>Dothideomycetes</taxon>
        <taxon>Dothideomycetidae</taxon>
        <taxon>Mycosphaerellales</taxon>
        <taxon>Teratosphaeriaceae</taxon>
        <taxon>Meristemomyces</taxon>
    </lineage>
</organism>